<dbReference type="InterPro" id="IPR000374">
    <property type="entry name" value="PC_trans"/>
</dbReference>
<gene>
    <name evidence="20" type="ORF">SAMN05660197_0274</name>
</gene>
<evidence type="ECO:0000256" key="18">
    <source>
        <dbReference type="RuleBase" id="RU003938"/>
    </source>
</evidence>
<evidence type="ECO:0000256" key="10">
    <source>
        <dbReference type="ARBA" id="ARBA00022679"/>
    </source>
</evidence>
<evidence type="ECO:0000256" key="15">
    <source>
        <dbReference type="ARBA" id="ARBA00023136"/>
    </source>
</evidence>
<accession>A0A1W1WQN6</accession>
<organism evidence="20 21">
    <name type="scientific">Nitratiruptor tergarcus DSM 16512</name>
    <dbReference type="NCBI Taxonomy" id="1069081"/>
    <lineage>
        <taxon>Bacteria</taxon>
        <taxon>Pseudomonadati</taxon>
        <taxon>Campylobacterota</taxon>
        <taxon>Epsilonproteobacteria</taxon>
        <taxon>Nautiliales</taxon>
        <taxon>Nitratiruptoraceae</taxon>
        <taxon>Nitratiruptor</taxon>
    </lineage>
</organism>
<keyword evidence="14" id="KW-0443">Lipid metabolism</keyword>
<evidence type="ECO:0000256" key="4">
    <source>
        <dbReference type="ARBA" id="ARBA00005189"/>
    </source>
</evidence>
<keyword evidence="10 18" id="KW-0808">Transferase</keyword>
<keyword evidence="9" id="KW-0444">Lipid biosynthesis</keyword>
<evidence type="ECO:0000256" key="8">
    <source>
        <dbReference type="ARBA" id="ARBA00022475"/>
    </source>
</evidence>
<name>A0A1W1WQN6_9BACT</name>
<keyword evidence="13 19" id="KW-1133">Transmembrane helix</keyword>
<protein>
    <recommendedName>
        <fullName evidence="7 18">Phosphatidate cytidylyltransferase</fullName>
        <ecNumber evidence="6 18">2.7.7.41</ecNumber>
    </recommendedName>
</protein>
<dbReference type="PANTHER" id="PTHR46382">
    <property type="entry name" value="PHOSPHATIDATE CYTIDYLYLTRANSFERASE"/>
    <property type="match status" value="1"/>
</dbReference>
<comment type="catalytic activity">
    <reaction evidence="1 18">
        <text>a 1,2-diacyl-sn-glycero-3-phosphate + CTP + H(+) = a CDP-1,2-diacyl-sn-glycerol + diphosphate</text>
        <dbReference type="Rhea" id="RHEA:16229"/>
        <dbReference type="ChEBI" id="CHEBI:15378"/>
        <dbReference type="ChEBI" id="CHEBI:33019"/>
        <dbReference type="ChEBI" id="CHEBI:37563"/>
        <dbReference type="ChEBI" id="CHEBI:58332"/>
        <dbReference type="ChEBI" id="CHEBI:58608"/>
        <dbReference type="EC" id="2.7.7.41"/>
    </reaction>
</comment>
<keyword evidence="11 18" id="KW-0812">Transmembrane</keyword>
<dbReference type="EMBL" id="FWWZ01000001">
    <property type="protein sequence ID" value="SMC08522.1"/>
    <property type="molecule type" value="Genomic_DNA"/>
</dbReference>
<comment type="subcellular location">
    <subcellularLocation>
        <location evidence="2">Cell membrane</location>
        <topology evidence="2">Multi-pass membrane protein</topology>
    </subcellularLocation>
</comment>
<sequence>MSELAKRLITGALLIGIVALVAWIDSFGLTWLFFGVIYLFSFYEALKLFGMSERNSLYFWALLVWIVAAIYPNPDDLFFLIALLFAAFEAYTQERDWQKFLPFLYPTASFLFLLALYHDFGMDALIWLVIVVALTDIGAYFTGRAIGKHPFCKTSPKKTWEGVIGGVIIATIAGSYYALILVDLPYGIVISLLTAVAAVFGDLFESYLKRLAGVKDSGNILPGHGGILDRVDGYLFAAVAMVILLRGLL</sequence>
<evidence type="ECO:0000256" key="5">
    <source>
        <dbReference type="ARBA" id="ARBA00010185"/>
    </source>
</evidence>
<dbReference type="PANTHER" id="PTHR46382:SF1">
    <property type="entry name" value="PHOSPHATIDATE CYTIDYLYLTRANSFERASE"/>
    <property type="match status" value="1"/>
</dbReference>
<evidence type="ECO:0000256" key="7">
    <source>
        <dbReference type="ARBA" id="ARBA00019373"/>
    </source>
</evidence>
<keyword evidence="21" id="KW-1185">Reference proteome</keyword>
<evidence type="ECO:0000256" key="2">
    <source>
        <dbReference type="ARBA" id="ARBA00004651"/>
    </source>
</evidence>
<feature type="transmembrane region" description="Helical" evidence="19">
    <location>
        <begin position="100"/>
        <end position="118"/>
    </location>
</feature>
<dbReference type="OrthoDB" id="9799199at2"/>
<comment type="similarity">
    <text evidence="5 18">Belongs to the CDS family.</text>
</comment>
<feature type="transmembrane region" description="Helical" evidence="19">
    <location>
        <begin position="56"/>
        <end position="71"/>
    </location>
</feature>
<feature type="transmembrane region" description="Helical" evidence="19">
    <location>
        <begin position="162"/>
        <end position="180"/>
    </location>
</feature>
<evidence type="ECO:0000256" key="6">
    <source>
        <dbReference type="ARBA" id="ARBA00012487"/>
    </source>
</evidence>
<feature type="transmembrane region" description="Helical" evidence="19">
    <location>
        <begin position="124"/>
        <end position="141"/>
    </location>
</feature>
<keyword evidence="16" id="KW-0594">Phospholipid biosynthesis</keyword>
<feature type="transmembrane region" description="Helical" evidence="19">
    <location>
        <begin position="7"/>
        <end position="24"/>
    </location>
</feature>
<proteinExistence type="inferred from homology"/>
<evidence type="ECO:0000256" key="12">
    <source>
        <dbReference type="ARBA" id="ARBA00022695"/>
    </source>
</evidence>
<keyword evidence="17" id="KW-1208">Phospholipid metabolism</keyword>
<evidence type="ECO:0000256" key="17">
    <source>
        <dbReference type="ARBA" id="ARBA00023264"/>
    </source>
</evidence>
<feature type="transmembrane region" description="Helical" evidence="19">
    <location>
        <begin position="186"/>
        <end position="204"/>
    </location>
</feature>
<dbReference type="EC" id="2.7.7.41" evidence="6 18"/>
<evidence type="ECO:0000256" key="19">
    <source>
        <dbReference type="SAM" id="Phobius"/>
    </source>
</evidence>
<dbReference type="RefSeq" id="WP_084274799.1">
    <property type="nucleotide sequence ID" value="NZ_AP026671.1"/>
</dbReference>
<evidence type="ECO:0000256" key="16">
    <source>
        <dbReference type="ARBA" id="ARBA00023209"/>
    </source>
</evidence>
<dbReference type="AlphaFoldDB" id="A0A1W1WQN6"/>
<evidence type="ECO:0000256" key="3">
    <source>
        <dbReference type="ARBA" id="ARBA00005119"/>
    </source>
</evidence>
<keyword evidence="8" id="KW-1003">Cell membrane</keyword>
<evidence type="ECO:0000256" key="14">
    <source>
        <dbReference type="ARBA" id="ARBA00023098"/>
    </source>
</evidence>
<comment type="pathway">
    <text evidence="4">Lipid metabolism.</text>
</comment>
<evidence type="ECO:0000256" key="9">
    <source>
        <dbReference type="ARBA" id="ARBA00022516"/>
    </source>
</evidence>
<evidence type="ECO:0000313" key="21">
    <source>
        <dbReference type="Proteomes" id="UP000192602"/>
    </source>
</evidence>
<dbReference type="GO" id="GO:0005886">
    <property type="term" value="C:plasma membrane"/>
    <property type="evidence" value="ECO:0007669"/>
    <property type="project" value="UniProtKB-SubCell"/>
</dbReference>
<dbReference type="Proteomes" id="UP000192602">
    <property type="component" value="Unassembled WGS sequence"/>
</dbReference>
<evidence type="ECO:0000256" key="13">
    <source>
        <dbReference type="ARBA" id="ARBA00022989"/>
    </source>
</evidence>
<evidence type="ECO:0000256" key="1">
    <source>
        <dbReference type="ARBA" id="ARBA00001698"/>
    </source>
</evidence>
<dbReference type="GO" id="GO:0016024">
    <property type="term" value="P:CDP-diacylglycerol biosynthetic process"/>
    <property type="evidence" value="ECO:0007669"/>
    <property type="project" value="UniProtKB-UniPathway"/>
</dbReference>
<keyword evidence="15 19" id="KW-0472">Membrane</keyword>
<dbReference type="UniPathway" id="UPA00557">
    <property type="reaction ID" value="UER00614"/>
</dbReference>
<evidence type="ECO:0000256" key="11">
    <source>
        <dbReference type="ARBA" id="ARBA00022692"/>
    </source>
</evidence>
<dbReference type="STRING" id="1069081.SAMN05660197_0274"/>
<reference evidence="21" key="1">
    <citation type="submission" date="2017-04" db="EMBL/GenBank/DDBJ databases">
        <authorList>
            <person name="Varghese N."/>
            <person name="Submissions S."/>
        </authorList>
    </citation>
    <scope>NUCLEOTIDE SEQUENCE [LARGE SCALE GENOMIC DNA]</scope>
    <source>
        <strain evidence="21">DSM 16512</strain>
    </source>
</reference>
<dbReference type="GO" id="GO:0004605">
    <property type="term" value="F:phosphatidate cytidylyltransferase activity"/>
    <property type="evidence" value="ECO:0007669"/>
    <property type="project" value="UniProtKB-EC"/>
</dbReference>
<comment type="pathway">
    <text evidence="3 18">Phospholipid metabolism; CDP-diacylglycerol biosynthesis; CDP-diacylglycerol from sn-glycerol 3-phosphate: step 3/3.</text>
</comment>
<evidence type="ECO:0000313" key="20">
    <source>
        <dbReference type="EMBL" id="SMC08522.1"/>
    </source>
</evidence>
<dbReference type="Pfam" id="PF01148">
    <property type="entry name" value="CTP_transf_1"/>
    <property type="match status" value="1"/>
</dbReference>
<keyword evidence="12 18" id="KW-0548">Nucleotidyltransferase</keyword>
<dbReference type="PROSITE" id="PS01315">
    <property type="entry name" value="CDS"/>
    <property type="match status" value="1"/>
</dbReference>